<evidence type="ECO:0000256" key="5">
    <source>
        <dbReference type="ARBA" id="ARBA00022929"/>
    </source>
</evidence>
<comment type="caution">
    <text evidence="9">The sequence shown here is derived from an EMBL/GenBank/DDBJ whole genome shotgun (WGS) entry which is preliminary data.</text>
</comment>
<dbReference type="InterPro" id="IPR018311">
    <property type="entry name" value="Autoind_synth_CS"/>
</dbReference>
<dbReference type="Gene3D" id="3.40.630.30">
    <property type="match status" value="1"/>
</dbReference>
<dbReference type="EMBL" id="JBHSMR010000013">
    <property type="protein sequence ID" value="MFC5478977.1"/>
    <property type="molecule type" value="Genomic_DNA"/>
</dbReference>
<dbReference type="PANTHER" id="PTHR39322:SF1">
    <property type="entry name" value="ISOVALERYL-HOMOSERINE LACTONE SYNTHASE"/>
    <property type="match status" value="1"/>
</dbReference>
<dbReference type="PROSITE" id="PS00949">
    <property type="entry name" value="AUTOINDUCER_SYNTH_1"/>
    <property type="match status" value="1"/>
</dbReference>
<reference evidence="10" key="1">
    <citation type="journal article" date="2019" name="Int. J. Syst. Evol. Microbiol.">
        <title>The Global Catalogue of Microorganisms (GCM) 10K type strain sequencing project: providing services to taxonomists for standard genome sequencing and annotation.</title>
        <authorList>
            <consortium name="The Broad Institute Genomics Platform"/>
            <consortium name="The Broad Institute Genome Sequencing Center for Infectious Disease"/>
            <person name="Wu L."/>
            <person name="Ma J."/>
        </authorList>
    </citation>
    <scope>NUCLEOTIDE SEQUENCE [LARGE SCALE GENOMIC DNA]</scope>
    <source>
        <strain evidence="10">CCUG 43111</strain>
    </source>
</reference>
<evidence type="ECO:0000313" key="9">
    <source>
        <dbReference type="EMBL" id="MFC5478977.1"/>
    </source>
</evidence>
<dbReference type="Pfam" id="PF00765">
    <property type="entry name" value="Autoind_synth"/>
    <property type="match status" value="1"/>
</dbReference>
<keyword evidence="4 8" id="KW-0949">S-adenosyl-L-methionine</keyword>
<dbReference type="EC" id="2.3.1.184" evidence="1 8"/>
<proteinExistence type="inferred from homology"/>
<dbReference type="SUPFAM" id="SSF55729">
    <property type="entry name" value="Acyl-CoA N-acyltransferases (Nat)"/>
    <property type="match status" value="1"/>
</dbReference>
<evidence type="ECO:0000256" key="1">
    <source>
        <dbReference type="ARBA" id="ARBA00012340"/>
    </source>
</evidence>
<keyword evidence="2 7" id="KW-0673">Quorum sensing</keyword>
<gene>
    <name evidence="9" type="ORF">ACFPQ5_12285</name>
</gene>
<evidence type="ECO:0000256" key="6">
    <source>
        <dbReference type="ARBA" id="ARBA00048576"/>
    </source>
</evidence>
<evidence type="ECO:0000256" key="7">
    <source>
        <dbReference type="PROSITE-ProRule" id="PRU00533"/>
    </source>
</evidence>
<evidence type="ECO:0000313" key="10">
    <source>
        <dbReference type="Proteomes" id="UP001596101"/>
    </source>
</evidence>
<dbReference type="PRINTS" id="PR01549">
    <property type="entry name" value="AUTOINDCRSYN"/>
</dbReference>
<comment type="similarity">
    <text evidence="7 8">Belongs to the autoinducer synthase family.</text>
</comment>
<dbReference type="InterPro" id="IPR001690">
    <property type="entry name" value="Autoind_synthase"/>
</dbReference>
<evidence type="ECO:0000256" key="8">
    <source>
        <dbReference type="RuleBase" id="RU361135"/>
    </source>
</evidence>
<dbReference type="PROSITE" id="PS51187">
    <property type="entry name" value="AUTOINDUCER_SYNTH_2"/>
    <property type="match status" value="1"/>
</dbReference>
<keyword evidence="3 8" id="KW-0808">Transferase</keyword>
<accession>A0ABW0MP16</accession>
<evidence type="ECO:0000256" key="2">
    <source>
        <dbReference type="ARBA" id="ARBA00022654"/>
    </source>
</evidence>
<evidence type="ECO:0000256" key="3">
    <source>
        <dbReference type="ARBA" id="ARBA00022679"/>
    </source>
</evidence>
<keyword evidence="10" id="KW-1185">Reference proteome</keyword>
<comment type="catalytic activity">
    <reaction evidence="6 8">
        <text>a fatty acyl-[ACP] + S-adenosyl-L-methionine = an N-acyl-L-homoserine lactone + S-methyl-5'-thioadenosine + holo-[ACP] + H(+)</text>
        <dbReference type="Rhea" id="RHEA:10096"/>
        <dbReference type="Rhea" id="RHEA-COMP:9685"/>
        <dbReference type="Rhea" id="RHEA-COMP:14125"/>
        <dbReference type="ChEBI" id="CHEBI:15378"/>
        <dbReference type="ChEBI" id="CHEBI:17509"/>
        <dbReference type="ChEBI" id="CHEBI:55474"/>
        <dbReference type="ChEBI" id="CHEBI:59789"/>
        <dbReference type="ChEBI" id="CHEBI:64479"/>
        <dbReference type="ChEBI" id="CHEBI:138651"/>
        <dbReference type="EC" id="2.3.1.184"/>
    </reaction>
</comment>
<evidence type="ECO:0000256" key="4">
    <source>
        <dbReference type="ARBA" id="ARBA00022691"/>
    </source>
</evidence>
<dbReference type="PANTHER" id="PTHR39322">
    <property type="entry name" value="ACYL-HOMOSERINE-LACTONE SYNTHASE"/>
    <property type="match status" value="1"/>
</dbReference>
<dbReference type="Proteomes" id="UP001596101">
    <property type="component" value="Unassembled WGS sequence"/>
</dbReference>
<protein>
    <recommendedName>
        <fullName evidence="1 8">Acyl-homoserine-lactone synthase</fullName>
        <ecNumber evidence="1 8">2.3.1.184</ecNumber>
    </recommendedName>
    <alternativeName>
        <fullName evidence="8">Autoinducer synthesis protein</fullName>
    </alternativeName>
</protein>
<dbReference type="InterPro" id="IPR016181">
    <property type="entry name" value="Acyl_CoA_acyltransferase"/>
</dbReference>
<dbReference type="RefSeq" id="WP_379755637.1">
    <property type="nucleotide sequence ID" value="NZ_JBHSMR010000013.1"/>
</dbReference>
<keyword evidence="5 7" id="KW-0071">Autoinducer synthesis</keyword>
<name>A0ABW0MP16_9BURK</name>
<organism evidence="9 10">
    <name type="scientific">Massilia suwonensis</name>
    <dbReference type="NCBI Taxonomy" id="648895"/>
    <lineage>
        <taxon>Bacteria</taxon>
        <taxon>Pseudomonadati</taxon>
        <taxon>Pseudomonadota</taxon>
        <taxon>Betaproteobacteria</taxon>
        <taxon>Burkholderiales</taxon>
        <taxon>Oxalobacteraceae</taxon>
        <taxon>Telluria group</taxon>
        <taxon>Massilia</taxon>
    </lineage>
</organism>
<sequence>MALQIDIAARREFQSRDLREMHTLRAKVFQGRLGWEVPVLSGMEIDGYDALEPHYMMMREPGEGILRGCWRLLPTTGPYMLKDSFPQLLHGQDAPSDEHIWELSRFAIETGGSGQFGFSEITMESFAAITRYGYEHGIEKYVTVTTTAIERLLRRAGIVTERLGDPVVIGIETAVALYVDIDASYPAVVRYGAGKQRTRGLPQ</sequence>